<feature type="region of interest" description="Disordered" evidence="1">
    <location>
        <begin position="85"/>
        <end position="107"/>
    </location>
</feature>
<reference evidence="3" key="1">
    <citation type="journal article" date="2012" name="PLoS Genet.">
        <title>The genomes of the fungal plant pathogens Cladosporium fulvum and Dothistroma septosporum reveal adaptation to different hosts and lifestyles but also signatures of common ancestry.</title>
        <authorList>
            <person name="de Wit P.J.G.M."/>
            <person name="van der Burgt A."/>
            <person name="Oekmen B."/>
            <person name="Stergiopoulos I."/>
            <person name="Abd-Elsalam K.A."/>
            <person name="Aerts A.L."/>
            <person name="Bahkali A.H."/>
            <person name="Beenen H.G."/>
            <person name="Chettri P."/>
            <person name="Cox M.P."/>
            <person name="Datema E."/>
            <person name="de Vries R.P."/>
            <person name="Dhillon B."/>
            <person name="Ganley A.R."/>
            <person name="Griffiths S.A."/>
            <person name="Guo Y."/>
            <person name="Hamelin R.C."/>
            <person name="Henrissat B."/>
            <person name="Kabir M.S."/>
            <person name="Jashni M.K."/>
            <person name="Kema G."/>
            <person name="Klaubauf S."/>
            <person name="Lapidus A."/>
            <person name="Levasseur A."/>
            <person name="Lindquist E."/>
            <person name="Mehrabi R."/>
            <person name="Ohm R.A."/>
            <person name="Owen T.J."/>
            <person name="Salamov A."/>
            <person name="Schwelm A."/>
            <person name="Schijlen E."/>
            <person name="Sun H."/>
            <person name="van den Burg H.A."/>
            <person name="van Ham R.C.H.J."/>
            <person name="Zhang S."/>
            <person name="Goodwin S.B."/>
            <person name="Grigoriev I.V."/>
            <person name="Collemare J."/>
            <person name="Bradshaw R.E."/>
        </authorList>
    </citation>
    <scope>NUCLEOTIDE SEQUENCE [LARGE SCALE GENOMIC DNA]</scope>
    <source>
        <strain evidence="3">NZE10 / CBS 128990</strain>
    </source>
</reference>
<evidence type="ECO:0000313" key="2">
    <source>
        <dbReference type="EMBL" id="EME41397.1"/>
    </source>
</evidence>
<sequence length="380" mass="42277">MSDLHRYQPTAVLQSRTSIFQEHLQEDTLMSTHQIDPTTPQSADVSRSLESENASRRGCGLRLTSRFKAKRRKLNQGIHCQLQQESPRQCSFQVTSGRKPKGLSSDSALGSPSTVLFGAASQPQCLEPIPAVRLPGPLLLYPESPDDGLELPQITSMPAMPTYGEPSSPSRIRRGGNNLKRDHPRDGRRFDSAWSCRGNVIGDSFSTELDHCKGETPAPEAWRTALDEQPDVATALCSASQRTASNVIESDQEFDQSVRLPLFGFSQFDIPKKRYAQDRHSKSIDGEQSWTESRSSIDACQEILCRVSGDRDVSYLSLEDGARPSETLAQPICDDSYGPGVGASSYVPYVNIDDDDEPHFPHEWEEKQWLIPRIRSREAS</sequence>
<name>N1PG94_DOTSN</name>
<dbReference type="EMBL" id="KB446542">
    <property type="protein sequence ID" value="EME41397.1"/>
    <property type="molecule type" value="Genomic_DNA"/>
</dbReference>
<protein>
    <submittedName>
        <fullName evidence="2">Uncharacterized protein</fullName>
    </submittedName>
</protein>
<proteinExistence type="predicted"/>
<keyword evidence="3" id="KW-1185">Reference proteome</keyword>
<feature type="compositionally biased region" description="Basic and acidic residues" evidence="1">
    <location>
        <begin position="179"/>
        <end position="188"/>
    </location>
</feature>
<gene>
    <name evidence="2" type="ORF">DOTSEDRAFT_36802</name>
</gene>
<dbReference type="OMA" id="AFNQPSR"/>
<dbReference type="Proteomes" id="UP000016933">
    <property type="component" value="Unassembled WGS sequence"/>
</dbReference>
<organism evidence="2 3">
    <name type="scientific">Dothistroma septosporum (strain NZE10 / CBS 128990)</name>
    <name type="common">Red band needle blight fungus</name>
    <name type="synonym">Mycosphaerella pini</name>
    <dbReference type="NCBI Taxonomy" id="675120"/>
    <lineage>
        <taxon>Eukaryota</taxon>
        <taxon>Fungi</taxon>
        <taxon>Dikarya</taxon>
        <taxon>Ascomycota</taxon>
        <taxon>Pezizomycotina</taxon>
        <taxon>Dothideomycetes</taxon>
        <taxon>Dothideomycetidae</taxon>
        <taxon>Mycosphaerellales</taxon>
        <taxon>Mycosphaerellaceae</taxon>
        <taxon>Dothistroma</taxon>
    </lineage>
</organism>
<reference evidence="2 3" key="2">
    <citation type="journal article" date="2012" name="PLoS Pathog.">
        <title>Diverse lifestyles and strategies of plant pathogenesis encoded in the genomes of eighteen Dothideomycetes fungi.</title>
        <authorList>
            <person name="Ohm R.A."/>
            <person name="Feau N."/>
            <person name="Henrissat B."/>
            <person name="Schoch C.L."/>
            <person name="Horwitz B.A."/>
            <person name="Barry K.W."/>
            <person name="Condon B.J."/>
            <person name="Copeland A.C."/>
            <person name="Dhillon B."/>
            <person name="Glaser F."/>
            <person name="Hesse C.N."/>
            <person name="Kosti I."/>
            <person name="LaButti K."/>
            <person name="Lindquist E.A."/>
            <person name="Lucas S."/>
            <person name="Salamov A.A."/>
            <person name="Bradshaw R.E."/>
            <person name="Ciuffetti L."/>
            <person name="Hamelin R.C."/>
            <person name="Kema G.H.J."/>
            <person name="Lawrence C."/>
            <person name="Scott J.A."/>
            <person name="Spatafora J.W."/>
            <person name="Turgeon B.G."/>
            <person name="de Wit P.J.G.M."/>
            <person name="Zhong S."/>
            <person name="Goodwin S.B."/>
            <person name="Grigoriev I.V."/>
        </authorList>
    </citation>
    <scope>NUCLEOTIDE SEQUENCE [LARGE SCALE GENOMIC DNA]</scope>
    <source>
        <strain evidence="3">NZE10 / CBS 128990</strain>
    </source>
</reference>
<feature type="region of interest" description="Disordered" evidence="1">
    <location>
        <begin position="159"/>
        <end position="188"/>
    </location>
</feature>
<feature type="compositionally biased region" description="Polar residues" evidence="1">
    <location>
        <begin position="85"/>
        <end position="96"/>
    </location>
</feature>
<dbReference type="HOGENOM" id="CLU_727668_0_0_1"/>
<evidence type="ECO:0000256" key="1">
    <source>
        <dbReference type="SAM" id="MobiDB-lite"/>
    </source>
</evidence>
<accession>N1PG94</accession>
<dbReference type="AlphaFoldDB" id="N1PG94"/>
<evidence type="ECO:0000313" key="3">
    <source>
        <dbReference type="Proteomes" id="UP000016933"/>
    </source>
</evidence>